<protein>
    <recommendedName>
        <fullName evidence="4">F-box domain-containing protein</fullName>
    </recommendedName>
</protein>
<comment type="caution">
    <text evidence="2">The sequence shown here is derived from an EMBL/GenBank/DDBJ whole genome shotgun (WGS) entry which is preliminary data.</text>
</comment>
<keyword evidence="3" id="KW-1185">Reference proteome</keyword>
<dbReference type="EMBL" id="QPFP01000016">
    <property type="protein sequence ID" value="TEB32212.1"/>
    <property type="molecule type" value="Genomic_DNA"/>
</dbReference>
<dbReference type="STRING" id="71717.A0A4Y7TF77"/>
<dbReference type="SUPFAM" id="SSF52047">
    <property type="entry name" value="RNI-like"/>
    <property type="match status" value="1"/>
</dbReference>
<dbReference type="Gene3D" id="3.80.10.10">
    <property type="entry name" value="Ribonuclease Inhibitor"/>
    <property type="match status" value="1"/>
</dbReference>
<sequence>MSSDTGQRLSKLLKEKNELLAQRERLIADLHALDSRIADVTLEYGRTYNEERPISKIPNELLHDILHLVKAESDPSEELNKHPEQIFAAVSAQWRQAILSFGDLWNSFRTSHPSDNAHNRLVACLERSGTFPLDLWFDFRPVGLLDLPDGFHLLQDSIGHIHRWRSFTVLTEIDSPIIFLSTQLVDKEAPLLERLTLLPYRQYDFEPPDKDFPRNHTGAIALTGGTPKLSYLCLNDLSGSIFSPPLTTITDLRLDMIEGIENCWMSWSTFLQILQLPSLTTVSLVGQHFESAAPPIPRIHVPTLKHLRYASLASSDFVDLILPNLDAPHLTTLTLKDLPLPSDTTYWASSHLKPFPKLHTLVLIDFEFYLKPFAYQLCSLTSKISTMIVADGLGEWLPWAERLRRTSTRPLWLNADTVVLDIPRGLDMAYKFKLFLQRHPNVRKVYIPEETRFEAKEIMGAVEALAKEDRDIDLAVFHAAEAVDPCLGPWPPGSEDSGDVDDPFWFDIG</sequence>
<dbReference type="AlphaFoldDB" id="A0A4Y7TF77"/>
<accession>A0A4Y7TF77</accession>
<dbReference type="InterPro" id="IPR032675">
    <property type="entry name" value="LRR_dom_sf"/>
</dbReference>
<dbReference type="OrthoDB" id="3023006at2759"/>
<evidence type="ECO:0000313" key="2">
    <source>
        <dbReference type="EMBL" id="TEB32212.1"/>
    </source>
</evidence>
<keyword evidence="1" id="KW-0175">Coiled coil</keyword>
<gene>
    <name evidence="2" type="ORF">FA13DRAFT_290598</name>
</gene>
<evidence type="ECO:0008006" key="4">
    <source>
        <dbReference type="Google" id="ProtNLM"/>
    </source>
</evidence>
<evidence type="ECO:0000256" key="1">
    <source>
        <dbReference type="SAM" id="Coils"/>
    </source>
</evidence>
<evidence type="ECO:0000313" key="3">
    <source>
        <dbReference type="Proteomes" id="UP000298030"/>
    </source>
</evidence>
<name>A0A4Y7TF77_COPMI</name>
<feature type="coiled-coil region" evidence="1">
    <location>
        <begin position="9"/>
        <end position="36"/>
    </location>
</feature>
<proteinExistence type="predicted"/>
<reference evidence="2 3" key="1">
    <citation type="journal article" date="2019" name="Nat. Ecol. Evol.">
        <title>Megaphylogeny resolves global patterns of mushroom evolution.</title>
        <authorList>
            <person name="Varga T."/>
            <person name="Krizsan K."/>
            <person name="Foldi C."/>
            <person name="Dima B."/>
            <person name="Sanchez-Garcia M."/>
            <person name="Sanchez-Ramirez S."/>
            <person name="Szollosi G.J."/>
            <person name="Szarkandi J.G."/>
            <person name="Papp V."/>
            <person name="Albert L."/>
            <person name="Andreopoulos W."/>
            <person name="Angelini C."/>
            <person name="Antonin V."/>
            <person name="Barry K.W."/>
            <person name="Bougher N.L."/>
            <person name="Buchanan P."/>
            <person name="Buyck B."/>
            <person name="Bense V."/>
            <person name="Catcheside P."/>
            <person name="Chovatia M."/>
            <person name="Cooper J."/>
            <person name="Damon W."/>
            <person name="Desjardin D."/>
            <person name="Finy P."/>
            <person name="Geml J."/>
            <person name="Haridas S."/>
            <person name="Hughes K."/>
            <person name="Justo A."/>
            <person name="Karasinski D."/>
            <person name="Kautmanova I."/>
            <person name="Kiss B."/>
            <person name="Kocsube S."/>
            <person name="Kotiranta H."/>
            <person name="LaButti K.M."/>
            <person name="Lechner B.E."/>
            <person name="Liimatainen K."/>
            <person name="Lipzen A."/>
            <person name="Lukacs Z."/>
            <person name="Mihaltcheva S."/>
            <person name="Morgado L.N."/>
            <person name="Niskanen T."/>
            <person name="Noordeloos M.E."/>
            <person name="Ohm R.A."/>
            <person name="Ortiz-Santana B."/>
            <person name="Ovrebo C."/>
            <person name="Racz N."/>
            <person name="Riley R."/>
            <person name="Savchenko A."/>
            <person name="Shiryaev A."/>
            <person name="Soop K."/>
            <person name="Spirin V."/>
            <person name="Szebenyi C."/>
            <person name="Tomsovsky M."/>
            <person name="Tulloss R.E."/>
            <person name="Uehling J."/>
            <person name="Grigoriev I.V."/>
            <person name="Vagvolgyi C."/>
            <person name="Papp T."/>
            <person name="Martin F.M."/>
            <person name="Miettinen O."/>
            <person name="Hibbett D.S."/>
            <person name="Nagy L.G."/>
        </authorList>
    </citation>
    <scope>NUCLEOTIDE SEQUENCE [LARGE SCALE GENOMIC DNA]</scope>
    <source>
        <strain evidence="2 3">FP101781</strain>
    </source>
</reference>
<dbReference type="Proteomes" id="UP000298030">
    <property type="component" value="Unassembled WGS sequence"/>
</dbReference>
<organism evidence="2 3">
    <name type="scientific">Coprinellus micaceus</name>
    <name type="common">Glistening ink-cap mushroom</name>
    <name type="synonym">Coprinus micaceus</name>
    <dbReference type="NCBI Taxonomy" id="71717"/>
    <lineage>
        <taxon>Eukaryota</taxon>
        <taxon>Fungi</taxon>
        <taxon>Dikarya</taxon>
        <taxon>Basidiomycota</taxon>
        <taxon>Agaricomycotina</taxon>
        <taxon>Agaricomycetes</taxon>
        <taxon>Agaricomycetidae</taxon>
        <taxon>Agaricales</taxon>
        <taxon>Agaricineae</taxon>
        <taxon>Psathyrellaceae</taxon>
        <taxon>Coprinellus</taxon>
    </lineage>
</organism>